<dbReference type="Proteomes" id="UP001185659">
    <property type="component" value="Unassembled WGS sequence"/>
</dbReference>
<organism evidence="1 2">
    <name type="scientific">Nitratireductor aquimarinus</name>
    <dbReference type="NCBI Taxonomy" id="889300"/>
    <lineage>
        <taxon>Bacteria</taxon>
        <taxon>Pseudomonadati</taxon>
        <taxon>Pseudomonadota</taxon>
        <taxon>Alphaproteobacteria</taxon>
        <taxon>Hyphomicrobiales</taxon>
        <taxon>Phyllobacteriaceae</taxon>
        <taxon>Nitratireductor</taxon>
    </lineage>
</organism>
<name>A0ABU4AHA7_9HYPH</name>
<proteinExistence type="predicted"/>
<comment type="caution">
    <text evidence="1">The sequence shown here is derived from an EMBL/GenBank/DDBJ whole genome shotgun (WGS) entry which is preliminary data.</text>
</comment>
<accession>A0ABU4AHA7</accession>
<keyword evidence="2" id="KW-1185">Reference proteome</keyword>
<evidence type="ECO:0000313" key="2">
    <source>
        <dbReference type="Proteomes" id="UP001185659"/>
    </source>
</evidence>
<gene>
    <name evidence="1" type="ORF">R2G56_04935</name>
</gene>
<reference evidence="1 2" key="1">
    <citation type="submission" date="2023-10" db="EMBL/GenBank/DDBJ databases">
        <authorList>
            <person name="Venkata Ramana C."/>
            <person name="Sasikala C."/>
            <person name="Dhurka M."/>
        </authorList>
    </citation>
    <scope>NUCLEOTIDE SEQUENCE [LARGE SCALE GENOMIC DNA]</scope>
    <source>
        <strain evidence="1 2">KCTC 32151</strain>
    </source>
</reference>
<evidence type="ECO:0000313" key="1">
    <source>
        <dbReference type="EMBL" id="MDV6225625.1"/>
    </source>
</evidence>
<protein>
    <submittedName>
        <fullName evidence="1">Uncharacterized protein</fullName>
    </submittedName>
</protein>
<sequence>MPVAYELNNQLARLNTAEILIRRALNAEGASPFLAHWELSEEDREKFVRSFRLYLNGRAEMIPQALRKWPLFSVWNFAHALSSGYGVDSPAVYAHLERAFGVSLVGDVRNVVSDAFRSVCRRYGLCFDGGERKVNDYLAQAGISRAQLHHVARAFLLAERAYGPPPFENTAVLNSWEDDAAHFLPVGVNIPRMVLYVDETAHYASLFARFRRQEAPRDNSEKQFFEEISKAKESVSAGGAPAVPRPLLIWTQNGLALSLPKVEGRLGVSIGGRSLRLRGAQKWELPTPWPAYVEWVLGEHSETMPVVPSARQLLVFEQETGRLLTSVDADREQQLFVDGREVIVVSSSAFHINDEPAFHVGEGYAAYCLLDAAAAKVAIGARTVSLRAKPKPRIWLETGAVASGPKGPLISPRASLAVELGELEGDLFDLSLSVGSQNELIEIIKPANSQHVSVEIPEALHAGQNVSPLKVELRLHQSQRALVRYRAWLWQGLREFRDGFVFESDSLPANYNANLSRHIVTDDSGRLALDLNGAYESATLAFAEGPDRVDFSIPRPGISLTITDVDGQVSPLKIGEKLIVREEDKGGSLRIRCPEPSAALTVRGRYEPEAFKRSPTRVLSFADLLTPASADEIVVQKSASGSVPISLVQVVPAACPKRFSAERVRGALEIQLEMEIAIDAIRFSLEDERGRREEFDYALADKEVPLCAPHWLRAGYGEKTGFVAISLDVDAFAGDLTLASLAVRRENTATFRPLRNLRGDNYAVALGNPSAIHDDIDVVEDTRHRFLVINEWMARCYAPESWDYVGKRIYPHWAALGKRLATTPEGRALLISAAHVLPPPGSPKSWIPLVHPLKIFPELYGAPFSSFVSSRKEGLEVPDYLSVLGEAADRSVIKLHQAVGLSVAYLRAFEDVSTARGFAFNRYVELYQQLNTEYPEQRWFWRLGDELLGPAHYSAALTSFIDRLYEAGLEDEGANDVRIRHAATVANWAARMQAKTIPVPAEMELSHGIIELVPSFISGFARASRHGAAAQYLDALAANVGQSVVDDASFMVRLAPELLTFYLLFWELGREQ</sequence>
<dbReference type="EMBL" id="JAWLIP010000001">
    <property type="protein sequence ID" value="MDV6225625.1"/>
    <property type="molecule type" value="Genomic_DNA"/>
</dbReference>
<dbReference type="RefSeq" id="WP_317560612.1">
    <property type="nucleotide sequence ID" value="NZ_JAWLIP010000001.1"/>
</dbReference>